<organism evidence="3 4">
    <name type="scientific">Hondaea fermentalgiana</name>
    <dbReference type="NCBI Taxonomy" id="2315210"/>
    <lineage>
        <taxon>Eukaryota</taxon>
        <taxon>Sar</taxon>
        <taxon>Stramenopiles</taxon>
        <taxon>Bigyra</taxon>
        <taxon>Labyrinthulomycetes</taxon>
        <taxon>Thraustochytrida</taxon>
        <taxon>Thraustochytriidae</taxon>
        <taxon>Hondaea</taxon>
    </lineage>
</organism>
<proteinExistence type="predicted"/>
<dbReference type="Proteomes" id="UP000241890">
    <property type="component" value="Unassembled WGS sequence"/>
</dbReference>
<dbReference type="AlphaFoldDB" id="A0A2R5GBN0"/>
<name>A0A2R5GBN0_9STRA</name>
<evidence type="ECO:0000313" key="3">
    <source>
        <dbReference type="EMBL" id="GBG28392.1"/>
    </source>
</evidence>
<accession>A0A2R5GBN0</accession>
<feature type="transmembrane region" description="Helical" evidence="2">
    <location>
        <begin position="179"/>
        <end position="202"/>
    </location>
</feature>
<evidence type="ECO:0000313" key="4">
    <source>
        <dbReference type="Proteomes" id="UP000241890"/>
    </source>
</evidence>
<evidence type="ECO:0000256" key="1">
    <source>
        <dbReference type="SAM" id="MobiDB-lite"/>
    </source>
</evidence>
<feature type="transmembrane region" description="Helical" evidence="2">
    <location>
        <begin position="79"/>
        <end position="99"/>
    </location>
</feature>
<sequence>MSGSEHTNPHFLISFHTQGNGSGKARDKEKEGPKDKCDEGDVEHLKESKKNVHACLTAAAEPIFLLLTGINTLPFQATLGWVFIVYSVLILLFLFLRTAHRHNSSTIIGDIFFEIAENVLGSFSLTLASISLIMFEGVREVTSKDPAIIIFLIFGTITNIFDIVIGVTKYSLHRSDVCARLLLLCLYTSVQVVIFPFLMLVYGLESHQSQQSAPKGRDSQSTKGDSHSKEKDSKHGKEELLWENLKYGMLYTTGLVSAIVDLFVWVLLLSDLGTQFMDRT</sequence>
<reference evidence="3 4" key="1">
    <citation type="submission" date="2017-12" db="EMBL/GenBank/DDBJ databases">
        <title>Sequencing, de novo assembly and annotation of complete genome of a new Thraustochytrid species, strain FCC1311.</title>
        <authorList>
            <person name="Sedici K."/>
            <person name="Godart F."/>
            <person name="Aiese Cigliano R."/>
            <person name="Sanseverino W."/>
            <person name="Barakat M."/>
            <person name="Ortet P."/>
            <person name="Marechal E."/>
            <person name="Cagnac O."/>
            <person name="Amato A."/>
        </authorList>
    </citation>
    <scope>NUCLEOTIDE SEQUENCE [LARGE SCALE GENOMIC DNA]</scope>
</reference>
<feature type="transmembrane region" description="Helical" evidence="2">
    <location>
        <begin position="249"/>
        <end position="269"/>
    </location>
</feature>
<comment type="caution">
    <text evidence="3">The sequence shown here is derived from an EMBL/GenBank/DDBJ whole genome shotgun (WGS) entry which is preliminary data.</text>
</comment>
<feature type="transmembrane region" description="Helical" evidence="2">
    <location>
        <begin position="111"/>
        <end position="135"/>
    </location>
</feature>
<gene>
    <name evidence="3" type="ORF">FCC1311_046152</name>
</gene>
<feature type="region of interest" description="Disordered" evidence="1">
    <location>
        <begin position="1"/>
        <end position="42"/>
    </location>
</feature>
<feature type="transmembrane region" description="Helical" evidence="2">
    <location>
        <begin position="147"/>
        <end position="167"/>
    </location>
</feature>
<feature type="region of interest" description="Disordered" evidence="1">
    <location>
        <begin position="210"/>
        <end position="235"/>
    </location>
</feature>
<dbReference type="EMBL" id="BEYU01000040">
    <property type="protein sequence ID" value="GBG28392.1"/>
    <property type="molecule type" value="Genomic_DNA"/>
</dbReference>
<feature type="compositionally biased region" description="Basic and acidic residues" evidence="1">
    <location>
        <begin position="215"/>
        <end position="235"/>
    </location>
</feature>
<keyword evidence="2" id="KW-0812">Transmembrane</keyword>
<keyword evidence="2" id="KW-0472">Membrane</keyword>
<keyword evidence="2" id="KW-1133">Transmembrane helix</keyword>
<dbReference type="InParanoid" id="A0A2R5GBN0"/>
<evidence type="ECO:0000256" key="2">
    <source>
        <dbReference type="SAM" id="Phobius"/>
    </source>
</evidence>
<keyword evidence="4" id="KW-1185">Reference proteome</keyword>
<feature type="compositionally biased region" description="Basic and acidic residues" evidence="1">
    <location>
        <begin position="24"/>
        <end position="42"/>
    </location>
</feature>
<protein>
    <submittedName>
        <fullName evidence="3">Uncharacterized protein</fullName>
    </submittedName>
</protein>